<evidence type="ECO:0000313" key="4">
    <source>
        <dbReference type="EMBL" id="CCC49273.1"/>
    </source>
</evidence>
<dbReference type="Pfam" id="PF07847">
    <property type="entry name" value="PCO_ADO"/>
    <property type="match status" value="1"/>
</dbReference>
<gene>
    <name evidence="4" type="ORF">TVY486_0705930</name>
</gene>
<evidence type="ECO:0000256" key="2">
    <source>
        <dbReference type="ARBA" id="ARBA00023002"/>
    </source>
</evidence>
<keyword evidence="2" id="KW-0560">Oxidoreductase</keyword>
<keyword evidence="3" id="KW-0408">Iron</keyword>
<dbReference type="InterPro" id="IPR012864">
    <property type="entry name" value="PCO/ADO"/>
</dbReference>
<protein>
    <recommendedName>
        <fullName evidence="5">Cysteine dioxygenase</fullName>
    </recommendedName>
</protein>
<dbReference type="VEuPathDB" id="TriTrypDB:TvY486_0705930"/>
<dbReference type="PANTHER" id="PTHR22966">
    <property type="entry name" value="2-AMINOETHANETHIOL DIOXYGENASE"/>
    <property type="match status" value="1"/>
</dbReference>
<dbReference type="EMBL" id="HE573023">
    <property type="protein sequence ID" value="CCC49273.1"/>
    <property type="molecule type" value="Genomic_DNA"/>
</dbReference>
<dbReference type="Gene3D" id="2.60.120.10">
    <property type="entry name" value="Jelly Rolls"/>
    <property type="match status" value="1"/>
</dbReference>
<accession>G0TZ70</accession>
<proteinExistence type="predicted"/>
<dbReference type="PANTHER" id="PTHR22966:SF61">
    <property type="entry name" value="2-AMINOETHANETHIOL DIOXYGENASE"/>
    <property type="match status" value="1"/>
</dbReference>
<dbReference type="OMA" id="PGMTVWQ"/>
<dbReference type="GO" id="GO:0016702">
    <property type="term" value="F:oxidoreductase activity, acting on single donors with incorporation of molecular oxygen, incorporation of two atoms of oxygen"/>
    <property type="evidence" value="ECO:0007669"/>
    <property type="project" value="InterPro"/>
</dbReference>
<name>G0TZ70_TRYVY</name>
<dbReference type="GO" id="GO:0046872">
    <property type="term" value="F:metal ion binding"/>
    <property type="evidence" value="ECO:0007669"/>
    <property type="project" value="UniProtKB-KW"/>
</dbReference>
<evidence type="ECO:0000256" key="1">
    <source>
        <dbReference type="ARBA" id="ARBA00022723"/>
    </source>
</evidence>
<evidence type="ECO:0008006" key="5">
    <source>
        <dbReference type="Google" id="ProtNLM"/>
    </source>
</evidence>
<dbReference type="InterPro" id="IPR014710">
    <property type="entry name" value="RmlC-like_jellyroll"/>
</dbReference>
<dbReference type="InterPro" id="IPR011051">
    <property type="entry name" value="RmlC_Cupin_sf"/>
</dbReference>
<sequence>MRAFLSAVEKSGKHWRSNEIVEALAGLSLESFGTYVSGAVAQERNADINFHVSDHAFSLKEALASPSFSPSSGRCPWSNNKIGCCTLYHSSDISVTWFLLPPGCVLSFHDHCLMKVWQRVFYGSISVVAVDWLSEEALPDSVRKRQREGGMGVVVDVSVHSARSECKDAASLVTVFGPASGGVLHEIANDSQEPALFVDVIAQPYNCPPHYFDCMYYWATPAEHECEKVTESDDLRGVRGVVSPGELVKLTPRPSYTGPPMEVFWPTWSW</sequence>
<evidence type="ECO:0000256" key="3">
    <source>
        <dbReference type="ARBA" id="ARBA00023004"/>
    </source>
</evidence>
<organism evidence="4">
    <name type="scientific">Trypanosoma vivax (strain Y486)</name>
    <dbReference type="NCBI Taxonomy" id="1055687"/>
    <lineage>
        <taxon>Eukaryota</taxon>
        <taxon>Discoba</taxon>
        <taxon>Euglenozoa</taxon>
        <taxon>Kinetoplastea</taxon>
        <taxon>Metakinetoplastina</taxon>
        <taxon>Trypanosomatida</taxon>
        <taxon>Trypanosomatidae</taxon>
        <taxon>Trypanosoma</taxon>
        <taxon>Duttonella</taxon>
    </lineage>
</organism>
<keyword evidence="1" id="KW-0479">Metal-binding</keyword>
<reference evidence="4" key="1">
    <citation type="journal article" date="2012" name="Proc. Natl. Acad. Sci. U.S.A.">
        <title>Antigenic diversity is generated by distinct evolutionary mechanisms in African trypanosome species.</title>
        <authorList>
            <person name="Jackson A.P."/>
            <person name="Berry A."/>
            <person name="Aslett M."/>
            <person name="Allison H.C."/>
            <person name="Burton P."/>
            <person name="Vavrova-Anderson J."/>
            <person name="Brown R."/>
            <person name="Browne H."/>
            <person name="Corton N."/>
            <person name="Hauser H."/>
            <person name="Gamble J."/>
            <person name="Gilderthorp R."/>
            <person name="Marcello L."/>
            <person name="McQuillan J."/>
            <person name="Otto T.D."/>
            <person name="Quail M.A."/>
            <person name="Sanders M.J."/>
            <person name="van Tonder A."/>
            <person name="Ginger M.L."/>
            <person name="Field M.C."/>
            <person name="Barry J.D."/>
            <person name="Hertz-Fowler C."/>
            <person name="Berriman M."/>
        </authorList>
    </citation>
    <scope>NUCLEOTIDE SEQUENCE</scope>
    <source>
        <strain evidence="4">Y486</strain>
    </source>
</reference>
<dbReference type="AlphaFoldDB" id="G0TZ70"/>
<dbReference type="SUPFAM" id="SSF51182">
    <property type="entry name" value="RmlC-like cupins"/>
    <property type="match status" value="1"/>
</dbReference>